<dbReference type="EMBL" id="IACJ01091303">
    <property type="protein sequence ID" value="LAA52603.1"/>
    <property type="molecule type" value="Transcribed_RNA"/>
</dbReference>
<proteinExistence type="predicted"/>
<sequence length="155" mass="16195">MTANCSSPMKTAGILHIVSHLKVFGSREFGGNGNHQSRRNTGKRKEDPTGADGGQTGNQREEGQSTASQPSLSGNFSTCTGGCGGKRTLGGFQHQQVLGECSEPSGLLASSSSSTTFSGMPGTLICHLFQGSSSLCAKTMELLRYLSYICTRNGP</sequence>
<organism evidence="2">
    <name type="scientific">Micrurus corallinus</name>
    <name type="common">Brazilian coral snake</name>
    <dbReference type="NCBI Taxonomy" id="54390"/>
    <lineage>
        <taxon>Eukaryota</taxon>
        <taxon>Metazoa</taxon>
        <taxon>Chordata</taxon>
        <taxon>Craniata</taxon>
        <taxon>Vertebrata</taxon>
        <taxon>Euteleostomi</taxon>
        <taxon>Lepidosauria</taxon>
        <taxon>Squamata</taxon>
        <taxon>Bifurcata</taxon>
        <taxon>Unidentata</taxon>
        <taxon>Episquamata</taxon>
        <taxon>Toxicofera</taxon>
        <taxon>Serpentes</taxon>
        <taxon>Colubroidea</taxon>
        <taxon>Elapidae</taxon>
        <taxon>Elapinae</taxon>
        <taxon>Micrurus</taxon>
    </lineage>
</organism>
<dbReference type="AlphaFoldDB" id="A0A2D4FYQ5"/>
<evidence type="ECO:0000256" key="1">
    <source>
        <dbReference type="SAM" id="MobiDB-lite"/>
    </source>
</evidence>
<accession>A0A2D4FYQ5</accession>
<name>A0A2D4FYQ5_MICCO</name>
<evidence type="ECO:0000313" key="2">
    <source>
        <dbReference type="EMBL" id="LAA52603.1"/>
    </source>
</evidence>
<feature type="region of interest" description="Disordered" evidence="1">
    <location>
        <begin position="26"/>
        <end position="75"/>
    </location>
</feature>
<protein>
    <submittedName>
        <fullName evidence="2">Uncharacterized protein</fullName>
    </submittedName>
</protein>
<feature type="compositionally biased region" description="Polar residues" evidence="1">
    <location>
        <begin position="64"/>
        <end position="75"/>
    </location>
</feature>
<reference evidence="2" key="1">
    <citation type="submission" date="2017-07" db="EMBL/GenBank/DDBJ databases">
        <authorList>
            <person name="Mikheyev A."/>
            <person name="Grau M."/>
        </authorList>
    </citation>
    <scope>NUCLEOTIDE SEQUENCE</scope>
    <source>
        <tissue evidence="2">Venom_gland</tissue>
    </source>
</reference>
<reference evidence="2" key="2">
    <citation type="submission" date="2017-11" db="EMBL/GenBank/DDBJ databases">
        <title>Coralsnake Venomics: Analyses of Venom Gland Transcriptomes and Proteomes of Six Brazilian Taxa.</title>
        <authorList>
            <person name="Aird S.D."/>
            <person name="Jorge da Silva N."/>
            <person name="Qiu L."/>
            <person name="Villar-Briones A."/>
            <person name="Aparecida-Saddi V."/>
            <person name="Campos-Telles M.P."/>
            <person name="Grau M."/>
            <person name="Mikheyev A.S."/>
        </authorList>
    </citation>
    <scope>NUCLEOTIDE SEQUENCE</scope>
    <source>
        <tissue evidence="2">Venom_gland</tissue>
    </source>
</reference>